<dbReference type="EMBL" id="JAOCGG010000062">
    <property type="protein sequence ID" value="MDH1632926.1"/>
    <property type="molecule type" value="Genomic_DNA"/>
</dbReference>
<comment type="caution">
    <text evidence="4">The sequence shown here is derived from an EMBL/GenBank/DDBJ whole genome shotgun (WGS) entry which is preliminary data.</text>
</comment>
<dbReference type="AlphaFoldDB" id="A0AA42S034"/>
<organism evidence="4 5">
    <name type="scientific">Pseudomonas mosselii</name>
    <dbReference type="NCBI Taxonomy" id="78327"/>
    <lineage>
        <taxon>Bacteria</taxon>
        <taxon>Pseudomonadati</taxon>
        <taxon>Pseudomonadota</taxon>
        <taxon>Gammaproteobacteria</taxon>
        <taxon>Pseudomonadales</taxon>
        <taxon>Pseudomonadaceae</taxon>
        <taxon>Pseudomonas</taxon>
    </lineage>
</organism>
<dbReference type="CDD" id="cd09971">
    <property type="entry name" value="SdiA-regulated"/>
    <property type="match status" value="1"/>
</dbReference>
<dbReference type="RefSeq" id="WP_280083494.1">
    <property type="nucleotide sequence ID" value="NZ_JAOCGG010000062.1"/>
</dbReference>
<evidence type="ECO:0000313" key="5">
    <source>
        <dbReference type="Proteomes" id="UP001160882"/>
    </source>
</evidence>
<dbReference type="SUPFAM" id="SSF50956">
    <property type="entry name" value="Thermostable phytase (3-phytase)"/>
    <property type="match status" value="1"/>
</dbReference>
<keyword evidence="3" id="KW-0472">Membrane</keyword>
<proteinExistence type="predicted"/>
<dbReference type="Proteomes" id="UP001160882">
    <property type="component" value="Unassembled WGS sequence"/>
</dbReference>
<reference evidence="4" key="1">
    <citation type="submission" date="2022-09" db="EMBL/GenBank/DDBJ databases">
        <title>Intensive care unit water sources are persistently colonized with multi-drug resistant bacteria and are the site of extensive horizontal gene transfer of antibiotic resistance genes.</title>
        <authorList>
            <person name="Diorio-Toth L."/>
        </authorList>
    </citation>
    <scope>NUCLEOTIDE SEQUENCE</scope>
    <source>
        <strain evidence="4">GD03782</strain>
    </source>
</reference>
<evidence type="ECO:0000256" key="2">
    <source>
        <dbReference type="ARBA" id="ARBA00022475"/>
    </source>
</evidence>
<evidence type="ECO:0000313" key="4">
    <source>
        <dbReference type="EMBL" id="MDH1632926.1"/>
    </source>
</evidence>
<keyword evidence="2" id="KW-1003">Cell membrane</keyword>
<dbReference type="GO" id="GO:0005886">
    <property type="term" value="C:plasma membrane"/>
    <property type="evidence" value="ECO:0007669"/>
    <property type="project" value="UniProtKB-SubCell"/>
</dbReference>
<gene>
    <name evidence="4" type="ORF">N5I14_22045</name>
</gene>
<evidence type="ECO:0000256" key="3">
    <source>
        <dbReference type="ARBA" id="ARBA00023136"/>
    </source>
</evidence>
<dbReference type="InterPro" id="IPR009722">
    <property type="entry name" value="YjiK/CarP"/>
</dbReference>
<protein>
    <submittedName>
        <fullName evidence="4">SdiA-regulated domain-containing protein</fullName>
    </submittedName>
</protein>
<sequence>MRRHLRLILAFIVLVALLVLGAAGHEFRLFERGWFNLKTWWQPAEQSIGLDRYQVAIEAQPIDGLDDDLSALTYDPDRKSLFTVTNARSELIELSLDGRILRRVPLTGFGDPEAVEYVGPNSYVITDERQQRLIRVRLDDDTLFLDASDAEQLSLGIGLNGNKGFEGLAYDSAGKRLFVAKERDPMMIYEVHGFPHDNPDKPYAVHVVQDRKRDRRLFVRDLSSLQFDERSGHLLALSDESRLVLELDVKGRPLSTLSLRKGFQGLKQTVPQAEGIAMDDAGTIYLVSEPNLFYVFKQPAD</sequence>
<dbReference type="Pfam" id="PF06977">
    <property type="entry name" value="SdiA-regulated"/>
    <property type="match status" value="1"/>
</dbReference>
<name>A0AA42S034_9PSED</name>
<comment type="subcellular location">
    <subcellularLocation>
        <location evidence="1">Cell membrane</location>
    </subcellularLocation>
</comment>
<accession>A0AA42S034</accession>
<evidence type="ECO:0000256" key="1">
    <source>
        <dbReference type="ARBA" id="ARBA00004236"/>
    </source>
</evidence>